<accession>A0A088DCE2</accession>
<gene>
    <name evidence="3" type="primary">C</name>
</gene>
<protein>
    <recommendedName>
        <fullName evidence="2">Protein C</fullName>
    </recommendedName>
</protein>
<evidence type="ECO:0000256" key="2">
    <source>
        <dbReference type="ARBA" id="ARBA00020872"/>
    </source>
</evidence>
<dbReference type="InterPro" id="IPR003875">
    <property type="entry name" value="Paramyxovir_NSC"/>
</dbReference>
<reference evidence="3 4" key="1">
    <citation type="submission" date="2014-05" db="EMBL/GenBank/DDBJ databases">
        <title>Molecular Evolution and Emergence of Peste des Petits Ruminants Virus.</title>
        <authorList>
            <person name="Munir M."/>
            <person name="Wensman J."/>
            <person name="Muniraju M."/>
            <person name="Libeau G."/>
            <person name="Parida S."/>
        </authorList>
    </citation>
    <scope>NUCLEOTIDE SEQUENCE [LARGE SCALE GENOMIC DNA]</scope>
    <source>
        <strain evidence="3">Ethiopia 1994</strain>
    </source>
</reference>
<dbReference type="Proteomes" id="UP000118493">
    <property type="component" value="Genome"/>
</dbReference>
<sequence>MSWRDWHVSSPSLPLPRIFPPSEIPLKTGERGLTHPTVEPRTLICPRGTIRISTNHAHQPSDQAKSTCLLKVISDIERSITMTVRLDSEEFRSTDPTLKYSVTMFIATGVKRLKDSRMLTLSWVKQIHHLLTPSVQERMDLTTAMWTLAQMIPTDILYMTGDLLPTMMTLSPQMSKS</sequence>
<organism evidence="3 4">
    <name type="scientific">Morbillivirus caprinae</name>
    <dbReference type="NCBI Taxonomy" id="3052343"/>
    <lineage>
        <taxon>Viruses</taxon>
        <taxon>Riboviria</taxon>
        <taxon>Orthornavirae</taxon>
        <taxon>Negarnaviricota</taxon>
        <taxon>Haploviricotina</taxon>
        <taxon>Monjiviricetes</taxon>
        <taxon>Mononegavirales</taxon>
        <taxon>Paramyxoviridae</taxon>
        <taxon>Orthoparamyxovirinae</taxon>
        <taxon>Morbillivirus</taxon>
    </lineage>
</organism>
<evidence type="ECO:0000313" key="3">
    <source>
        <dbReference type="EMBL" id="AIL53993.1"/>
    </source>
</evidence>
<evidence type="ECO:0000313" key="4">
    <source>
        <dbReference type="Proteomes" id="UP000118493"/>
    </source>
</evidence>
<comment type="similarity">
    <text evidence="1">Belongs to the morbillivirus protein C family.</text>
</comment>
<proteinExistence type="inferred from homology"/>
<name>A0A088DCE2_9MONO</name>
<evidence type="ECO:0000256" key="1">
    <source>
        <dbReference type="ARBA" id="ARBA00006580"/>
    </source>
</evidence>
<dbReference type="Pfam" id="PF02725">
    <property type="entry name" value="Paramyxo_NS_C"/>
    <property type="match status" value="1"/>
</dbReference>
<dbReference type="EMBL" id="KJ867540">
    <property type="protein sequence ID" value="AIL53993.1"/>
    <property type="molecule type" value="Viral_cRNA"/>
</dbReference>